<proteinExistence type="predicted"/>
<reference evidence="1 2" key="1">
    <citation type="submission" date="2019-03" db="EMBL/GenBank/DDBJ databases">
        <title>Genomic Encyclopedia of Type Strains, Phase IV (KMG-IV): sequencing the most valuable type-strain genomes for metagenomic binning, comparative biology and taxonomic classification.</title>
        <authorList>
            <person name="Goeker M."/>
        </authorList>
    </citation>
    <scope>NUCLEOTIDE SEQUENCE [LARGE SCALE GENOMIC DNA]</scope>
    <source>
        <strain evidence="1 2">DSM 15969</strain>
    </source>
</reference>
<evidence type="ECO:0000313" key="1">
    <source>
        <dbReference type="EMBL" id="TCL39927.1"/>
    </source>
</evidence>
<keyword evidence="2" id="KW-1185">Reference proteome</keyword>
<dbReference type="AlphaFoldDB" id="A0A4R1Q288"/>
<dbReference type="OrthoDB" id="3465258at2"/>
<organism evidence="1 2">
    <name type="scientific">Anaerospora hongkongensis</name>
    <dbReference type="NCBI Taxonomy" id="244830"/>
    <lineage>
        <taxon>Bacteria</taxon>
        <taxon>Bacillati</taxon>
        <taxon>Bacillota</taxon>
        <taxon>Negativicutes</taxon>
        <taxon>Selenomonadales</taxon>
        <taxon>Sporomusaceae</taxon>
        <taxon>Anaerospora</taxon>
    </lineage>
</organism>
<dbReference type="Proteomes" id="UP000295063">
    <property type="component" value="Unassembled WGS sequence"/>
</dbReference>
<evidence type="ECO:0000313" key="2">
    <source>
        <dbReference type="Proteomes" id="UP000295063"/>
    </source>
</evidence>
<dbReference type="RefSeq" id="WP_132073989.1">
    <property type="nucleotide sequence ID" value="NZ_SLUI01000001.1"/>
</dbReference>
<accession>A0A4R1Q288</accession>
<dbReference type="EMBL" id="SLUI01000001">
    <property type="protein sequence ID" value="TCL39927.1"/>
    <property type="molecule type" value="Genomic_DNA"/>
</dbReference>
<gene>
    <name evidence="1" type="ORF">EV210_101125</name>
</gene>
<protein>
    <submittedName>
        <fullName evidence="1">Uncharacterized protein</fullName>
    </submittedName>
</protein>
<name>A0A4R1Q288_9FIRM</name>
<comment type="caution">
    <text evidence="1">The sequence shown here is derived from an EMBL/GenBank/DDBJ whole genome shotgun (WGS) entry which is preliminary data.</text>
</comment>
<sequence length="101" mass="11927">MYKYELINLLVEVLRKHPKGQFEFYVNEVTKLINIYKGIPLINGMPIPEDGIFLNNQEIELVQEIIWDLIIQRVVTPGTDRVNNTWPFLRVTDVEKLNMIK</sequence>